<protein>
    <recommendedName>
        <fullName evidence="4">Tetratricopeptide repeat-containing protein</fullName>
    </recommendedName>
</protein>
<name>A0ABW2Z6W6_9FLAO</name>
<keyword evidence="3" id="KW-1185">Reference proteome</keyword>
<dbReference type="Proteomes" id="UP001597032">
    <property type="component" value="Unassembled WGS sequence"/>
</dbReference>
<dbReference type="SUPFAM" id="SSF48452">
    <property type="entry name" value="TPR-like"/>
    <property type="match status" value="1"/>
</dbReference>
<dbReference type="CDD" id="cd10451">
    <property type="entry name" value="GIY-YIG_LuxR_like"/>
    <property type="match status" value="1"/>
</dbReference>
<evidence type="ECO:0000313" key="3">
    <source>
        <dbReference type="Proteomes" id="UP001597032"/>
    </source>
</evidence>
<sequence>MKPPMGVFQIKNLNTNKVLIDSSIDMVFKWNRHKMELKFGTHRNKKLQKAKMFFELGIKYYPKSPNVYNSMADYYISQKDNKKALEYATKAYEISSNDYFAKRIKTLKN</sequence>
<feature type="repeat" description="TPR" evidence="1">
    <location>
        <begin position="65"/>
        <end position="98"/>
    </location>
</feature>
<reference evidence="3" key="1">
    <citation type="journal article" date="2019" name="Int. J. Syst. Evol. Microbiol.">
        <title>The Global Catalogue of Microorganisms (GCM) 10K type strain sequencing project: providing services to taxonomists for standard genome sequencing and annotation.</title>
        <authorList>
            <consortium name="The Broad Institute Genomics Platform"/>
            <consortium name="The Broad Institute Genome Sequencing Center for Infectious Disease"/>
            <person name="Wu L."/>
            <person name="Ma J."/>
        </authorList>
    </citation>
    <scope>NUCLEOTIDE SEQUENCE [LARGE SCALE GENOMIC DNA]</scope>
    <source>
        <strain evidence="3">CCUG 60022</strain>
    </source>
</reference>
<dbReference type="PROSITE" id="PS50005">
    <property type="entry name" value="TPR"/>
    <property type="match status" value="1"/>
</dbReference>
<dbReference type="EMBL" id="JBHTIC010000006">
    <property type="protein sequence ID" value="MFD0761644.1"/>
    <property type="molecule type" value="Genomic_DNA"/>
</dbReference>
<proteinExistence type="predicted"/>
<organism evidence="2 3">
    <name type="scientific">Lutibacter aestuarii</name>
    <dbReference type="NCBI Taxonomy" id="861111"/>
    <lineage>
        <taxon>Bacteria</taxon>
        <taxon>Pseudomonadati</taxon>
        <taxon>Bacteroidota</taxon>
        <taxon>Flavobacteriia</taxon>
        <taxon>Flavobacteriales</taxon>
        <taxon>Flavobacteriaceae</taxon>
        <taxon>Lutibacter</taxon>
    </lineage>
</organism>
<evidence type="ECO:0008006" key="4">
    <source>
        <dbReference type="Google" id="ProtNLM"/>
    </source>
</evidence>
<accession>A0ABW2Z6W6</accession>
<dbReference type="Pfam" id="PF13181">
    <property type="entry name" value="TPR_8"/>
    <property type="match status" value="1"/>
</dbReference>
<comment type="caution">
    <text evidence="2">The sequence shown here is derived from an EMBL/GenBank/DDBJ whole genome shotgun (WGS) entry which is preliminary data.</text>
</comment>
<keyword evidence="1" id="KW-0802">TPR repeat</keyword>
<dbReference type="RefSeq" id="WP_386781794.1">
    <property type="nucleotide sequence ID" value="NZ_JBHTIC010000006.1"/>
</dbReference>
<dbReference type="Gene3D" id="1.25.40.10">
    <property type="entry name" value="Tetratricopeptide repeat domain"/>
    <property type="match status" value="1"/>
</dbReference>
<gene>
    <name evidence="2" type="ORF">ACFQZW_06080</name>
</gene>
<dbReference type="InterPro" id="IPR019734">
    <property type="entry name" value="TPR_rpt"/>
</dbReference>
<evidence type="ECO:0000313" key="2">
    <source>
        <dbReference type="EMBL" id="MFD0761644.1"/>
    </source>
</evidence>
<dbReference type="InterPro" id="IPR011990">
    <property type="entry name" value="TPR-like_helical_dom_sf"/>
</dbReference>
<evidence type="ECO:0000256" key="1">
    <source>
        <dbReference type="PROSITE-ProRule" id="PRU00339"/>
    </source>
</evidence>